<gene>
    <name evidence="1" type="ORF">CALVIDRAFT_564502</name>
</gene>
<sequence length="151" mass="16635">MSLPSITPARLAIVYTHGDNDNALKAREALSYLNISVHRWLLSGRFPGIGDNRQLFSGLSIGIAKSKQLAVFATMYNMGASIRLPDTANPSGLTSDKVLSQAFRAYAWAVFVEYGGQTAVDEWICRLLDYSMQQFPNADWVVAINNFMALA</sequence>
<dbReference type="GO" id="GO:0006396">
    <property type="term" value="P:RNA processing"/>
    <property type="evidence" value="ECO:0007669"/>
    <property type="project" value="InterPro"/>
</dbReference>
<keyword evidence="2" id="KW-1185">Reference proteome</keyword>
<accession>A0A167LMF5</accession>
<dbReference type="OrthoDB" id="10392055at2759"/>
<dbReference type="Gene3D" id="1.10.1520.10">
    <property type="entry name" value="Ribonuclease III domain"/>
    <property type="match status" value="1"/>
</dbReference>
<protein>
    <submittedName>
        <fullName evidence="1">Uncharacterized protein</fullName>
    </submittedName>
</protein>
<evidence type="ECO:0000313" key="2">
    <source>
        <dbReference type="Proteomes" id="UP000076738"/>
    </source>
</evidence>
<dbReference type="GO" id="GO:0004525">
    <property type="term" value="F:ribonuclease III activity"/>
    <property type="evidence" value="ECO:0007669"/>
    <property type="project" value="InterPro"/>
</dbReference>
<dbReference type="InterPro" id="IPR036389">
    <property type="entry name" value="RNase_III_sf"/>
</dbReference>
<dbReference type="SUPFAM" id="SSF69065">
    <property type="entry name" value="RNase III domain-like"/>
    <property type="match status" value="1"/>
</dbReference>
<name>A0A167LMF5_CALVF</name>
<dbReference type="AlphaFoldDB" id="A0A167LMF5"/>
<evidence type="ECO:0000313" key="1">
    <source>
        <dbReference type="EMBL" id="KZO95846.1"/>
    </source>
</evidence>
<reference evidence="1 2" key="1">
    <citation type="journal article" date="2016" name="Mol. Biol. Evol.">
        <title>Comparative Genomics of Early-Diverging Mushroom-Forming Fungi Provides Insights into the Origins of Lignocellulose Decay Capabilities.</title>
        <authorList>
            <person name="Nagy L.G."/>
            <person name="Riley R."/>
            <person name="Tritt A."/>
            <person name="Adam C."/>
            <person name="Daum C."/>
            <person name="Floudas D."/>
            <person name="Sun H."/>
            <person name="Yadav J.S."/>
            <person name="Pangilinan J."/>
            <person name="Larsson K.H."/>
            <person name="Matsuura K."/>
            <person name="Barry K."/>
            <person name="Labutti K."/>
            <person name="Kuo R."/>
            <person name="Ohm R.A."/>
            <person name="Bhattacharya S.S."/>
            <person name="Shirouzu T."/>
            <person name="Yoshinaga Y."/>
            <person name="Martin F.M."/>
            <person name="Grigoriev I.V."/>
            <person name="Hibbett D.S."/>
        </authorList>
    </citation>
    <scope>NUCLEOTIDE SEQUENCE [LARGE SCALE GENOMIC DNA]</scope>
    <source>
        <strain evidence="1 2">TUFC12733</strain>
    </source>
</reference>
<dbReference type="Proteomes" id="UP000076738">
    <property type="component" value="Unassembled WGS sequence"/>
</dbReference>
<dbReference type="EMBL" id="KV417287">
    <property type="protein sequence ID" value="KZO95846.1"/>
    <property type="molecule type" value="Genomic_DNA"/>
</dbReference>
<proteinExistence type="predicted"/>
<organism evidence="1 2">
    <name type="scientific">Calocera viscosa (strain TUFC12733)</name>
    <dbReference type="NCBI Taxonomy" id="1330018"/>
    <lineage>
        <taxon>Eukaryota</taxon>
        <taxon>Fungi</taxon>
        <taxon>Dikarya</taxon>
        <taxon>Basidiomycota</taxon>
        <taxon>Agaricomycotina</taxon>
        <taxon>Dacrymycetes</taxon>
        <taxon>Dacrymycetales</taxon>
        <taxon>Dacrymycetaceae</taxon>
        <taxon>Calocera</taxon>
    </lineage>
</organism>